<feature type="non-terminal residue" evidence="2">
    <location>
        <position position="185"/>
    </location>
</feature>
<dbReference type="Pfam" id="PF17900">
    <property type="entry name" value="Peptidase_M1_N"/>
    <property type="match status" value="1"/>
</dbReference>
<dbReference type="SUPFAM" id="SSF63737">
    <property type="entry name" value="Leukotriene A4 hydrolase N-terminal domain"/>
    <property type="match status" value="1"/>
</dbReference>
<dbReference type="GO" id="GO:0016251">
    <property type="term" value="F:RNA polymerase II general transcription initiation factor activity"/>
    <property type="evidence" value="ECO:0007669"/>
    <property type="project" value="TreeGrafter"/>
</dbReference>
<reference evidence="2" key="1">
    <citation type="submission" date="2018-05" db="EMBL/GenBank/DDBJ databases">
        <authorList>
            <person name="Lanie J.A."/>
            <person name="Ng W.-L."/>
            <person name="Kazmierczak K.M."/>
            <person name="Andrzejewski T.M."/>
            <person name="Davidsen T.M."/>
            <person name="Wayne K.J."/>
            <person name="Tettelin H."/>
            <person name="Glass J.I."/>
            <person name="Rusch D."/>
            <person name="Podicherti R."/>
            <person name="Tsui H.-C.T."/>
            <person name="Winkler M.E."/>
        </authorList>
    </citation>
    <scope>NUCLEOTIDE SEQUENCE</scope>
</reference>
<organism evidence="2">
    <name type="scientific">marine metagenome</name>
    <dbReference type="NCBI Taxonomy" id="408172"/>
    <lineage>
        <taxon>unclassified sequences</taxon>
        <taxon>metagenomes</taxon>
        <taxon>ecological metagenomes</taxon>
    </lineage>
</organism>
<proteinExistence type="predicted"/>
<evidence type="ECO:0000313" key="2">
    <source>
        <dbReference type="EMBL" id="SVA34758.1"/>
    </source>
</evidence>
<dbReference type="PANTHER" id="PTHR15137:SF9">
    <property type="entry name" value="TRANSCRIPTION INITIATION FACTOR TFIID SUBUNIT 2"/>
    <property type="match status" value="1"/>
</dbReference>
<dbReference type="PANTHER" id="PTHR15137">
    <property type="entry name" value="TRANSCRIPTION INITIATION FACTOR TFIID"/>
    <property type="match status" value="1"/>
</dbReference>
<dbReference type="InterPro" id="IPR037813">
    <property type="entry name" value="TAF2"/>
</dbReference>
<dbReference type="GO" id="GO:0000976">
    <property type="term" value="F:transcription cis-regulatory region binding"/>
    <property type="evidence" value="ECO:0007669"/>
    <property type="project" value="TreeGrafter"/>
</dbReference>
<name>A0A381V4Q3_9ZZZZ</name>
<dbReference type="GO" id="GO:0005669">
    <property type="term" value="C:transcription factor TFIID complex"/>
    <property type="evidence" value="ECO:0007669"/>
    <property type="project" value="InterPro"/>
</dbReference>
<dbReference type="AlphaFoldDB" id="A0A381V4Q3"/>
<sequence>VKKIIFTLLFISFIQSENNIHHSTPNRSVDILHSIIDIRLDFLSEKVIGKVSHTFIPLGSSISNLDLDAEDMIVRRVRLDGKDIPFFQSEEKLHMDLVKSFTWSDTLTIIINYTSTPRTGLYFFKPDSSYPNRRLQAWTQGEETDNHHWVPIYDYPNERATFECKLTVDKNLQAISNGELVSKTD</sequence>
<dbReference type="Gene3D" id="2.60.40.1730">
    <property type="entry name" value="tricorn interacting facor f3 domain"/>
    <property type="match status" value="1"/>
</dbReference>
<gene>
    <name evidence="2" type="ORF">METZ01_LOCUS87612</name>
</gene>
<feature type="non-terminal residue" evidence="2">
    <location>
        <position position="1"/>
    </location>
</feature>
<feature type="domain" description="Aminopeptidase N-like N-terminal" evidence="1">
    <location>
        <begin position="36"/>
        <end position="182"/>
    </location>
</feature>
<dbReference type="GO" id="GO:0003682">
    <property type="term" value="F:chromatin binding"/>
    <property type="evidence" value="ECO:0007669"/>
    <property type="project" value="TreeGrafter"/>
</dbReference>
<dbReference type="InterPro" id="IPR045357">
    <property type="entry name" value="Aminopeptidase_N-like_N"/>
</dbReference>
<protein>
    <recommendedName>
        <fullName evidence="1">Aminopeptidase N-like N-terminal domain-containing protein</fullName>
    </recommendedName>
</protein>
<dbReference type="EMBL" id="UINC01007719">
    <property type="protein sequence ID" value="SVA34758.1"/>
    <property type="molecule type" value="Genomic_DNA"/>
</dbReference>
<dbReference type="GO" id="GO:0006367">
    <property type="term" value="P:transcription initiation at RNA polymerase II promoter"/>
    <property type="evidence" value="ECO:0007669"/>
    <property type="project" value="TreeGrafter"/>
</dbReference>
<dbReference type="InterPro" id="IPR042097">
    <property type="entry name" value="Aminopeptidase_N-like_N_sf"/>
</dbReference>
<evidence type="ECO:0000259" key="1">
    <source>
        <dbReference type="Pfam" id="PF17900"/>
    </source>
</evidence>
<accession>A0A381V4Q3</accession>